<dbReference type="Proteomes" id="UP000266673">
    <property type="component" value="Unassembled WGS sequence"/>
</dbReference>
<evidence type="ECO:0000313" key="2">
    <source>
        <dbReference type="Proteomes" id="UP000266673"/>
    </source>
</evidence>
<gene>
    <name evidence="1" type="ORF">C2G38_2173257</name>
</gene>
<keyword evidence="2" id="KW-1185">Reference proteome</keyword>
<protein>
    <submittedName>
        <fullName evidence="1">Uncharacterized protein</fullName>
    </submittedName>
</protein>
<dbReference type="STRING" id="44941.A0A397VJQ9"/>
<evidence type="ECO:0000313" key="1">
    <source>
        <dbReference type="EMBL" id="RIB22720.1"/>
    </source>
</evidence>
<dbReference type="OrthoDB" id="3040861at2759"/>
<organism evidence="1 2">
    <name type="scientific">Gigaspora rosea</name>
    <dbReference type="NCBI Taxonomy" id="44941"/>
    <lineage>
        <taxon>Eukaryota</taxon>
        <taxon>Fungi</taxon>
        <taxon>Fungi incertae sedis</taxon>
        <taxon>Mucoromycota</taxon>
        <taxon>Glomeromycotina</taxon>
        <taxon>Glomeromycetes</taxon>
        <taxon>Diversisporales</taxon>
        <taxon>Gigasporaceae</taxon>
        <taxon>Gigaspora</taxon>
    </lineage>
</organism>
<name>A0A397VJQ9_9GLOM</name>
<reference evidence="1 2" key="1">
    <citation type="submission" date="2018-06" db="EMBL/GenBank/DDBJ databases">
        <title>Comparative genomics reveals the genomic features of Rhizophagus irregularis, R. cerebriforme, R. diaphanum and Gigaspora rosea, and their symbiotic lifestyle signature.</title>
        <authorList>
            <person name="Morin E."/>
            <person name="San Clemente H."/>
            <person name="Chen E.C.H."/>
            <person name="De La Providencia I."/>
            <person name="Hainaut M."/>
            <person name="Kuo A."/>
            <person name="Kohler A."/>
            <person name="Murat C."/>
            <person name="Tang N."/>
            <person name="Roy S."/>
            <person name="Loubradou J."/>
            <person name="Henrissat B."/>
            <person name="Grigoriev I.V."/>
            <person name="Corradi N."/>
            <person name="Roux C."/>
            <person name="Martin F.M."/>
        </authorList>
    </citation>
    <scope>NUCLEOTIDE SEQUENCE [LARGE SCALE GENOMIC DNA]</scope>
    <source>
        <strain evidence="1 2">DAOM 194757</strain>
    </source>
</reference>
<dbReference type="EMBL" id="QKWP01000296">
    <property type="protein sequence ID" value="RIB22720.1"/>
    <property type="molecule type" value="Genomic_DNA"/>
</dbReference>
<comment type="caution">
    <text evidence="1">The sequence shown here is derived from an EMBL/GenBank/DDBJ whole genome shotgun (WGS) entry which is preliminary data.</text>
</comment>
<accession>A0A397VJQ9</accession>
<dbReference type="AlphaFoldDB" id="A0A397VJQ9"/>
<proteinExistence type="predicted"/>
<sequence length="229" mass="26117">MPFTSKLIGPCVITICKRQSSNWKTVTENVISKGQTNKTFPNYVQLGDTICLNCYNGIVTRSTVEFQQHALEQSCHNVPEIPEETPMDIFTDSVTFLQGVEIITDVLYKREQNKLPTIWDFEEFRTVMESKDQRLKSFFDELYLSTNLRRKSVSTMEKVSKQLVFLCYFICGIRNMFVNNAKRDLGMYLDSTGTPNSTIDTLATMGLTLTSLSISYHKDSVSQKHSATV</sequence>